<dbReference type="PANTHER" id="PTHR42774:SF3">
    <property type="entry name" value="KETOHEXOKINASE"/>
    <property type="match status" value="1"/>
</dbReference>
<dbReference type="Pfam" id="PF00294">
    <property type="entry name" value="PfkB"/>
    <property type="match status" value="1"/>
</dbReference>
<accession>A0A7V8SXB2</accession>
<reference evidence="4" key="1">
    <citation type="submission" date="2020-06" db="EMBL/GenBank/DDBJ databases">
        <title>Legume-microbial interactions unlock mineral nutrients during tropical forest succession.</title>
        <authorList>
            <person name="Epihov D.Z."/>
        </authorList>
    </citation>
    <scope>NUCLEOTIDE SEQUENCE [LARGE SCALE GENOMIC DNA]</scope>
    <source>
        <strain evidence="4">Pan2503</strain>
    </source>
</reference>
<dbReference type="GO" id="GO:0016301">
    <property type="term" value="F:kinase activity"/>
    <property type="evidence" value="ECO:0007669"/>
    <property type="project" value="UniProtKB-KW"/>
</dbReference>
<dbReference type="SUPFAM" id="SSF53613">
    <property type="entry name" value="Ribokinase-like"/>
    <property type="match status" value="1"/>
</dbReference>
<evidence type="ECO:0000313" key="5">
    <source>
        <dbReference type="Proteomes" id="UP000567293"/>
    </source>
</evidence>
<sequence>MTTLSKVEKVDLAGVGLNATDTLIPVAHYPARGTKVEIRPTTVLPGGQTATAVVACQQWGLRTRYVGKVGGDSAAALHAAEFSRLGVEAHLLTAPDCPSQQAFILVDDSGERTVLWRRDHRLALRPEELQRDWVVNARALHLDGHDTAAAAQAAAWARASSVPVVADLDELYPGVEALLKNVDYLITSRDIPGKLASTDDLQKSLPAVHRRFGCHLTAATLGIDGVLAWDGAQFHYSPAFRVDTVDTTGAGDLFHAGFIYALLQGWTLPKRLDFACAAAALNCTSVGARGGIHSLAKIASLLLTGLRYPAAFRF</sequence>
<dbReference type="InterPro" id="IPR002173">
    <property type="entry name" value="Carboh/pur_kinase_PfkB_CS"/>
</dbReference>
<dbReference type="AlphaFoldDB" id="A0A7V8SXB2"/>
<dbReference type="EMBL" id="JACDQQ010001178">
    <property type="protein sequence ID" value="MBA0085726.1"/>
    <property type="molecule type" value="Genomic_DNA"/>
</dbReference>
<dbReference type="InterPro" id="IPR029056">
    <property type="entry name" value="Ribokinase-like"/>
</dbReference>
<keyword evidence="2 4" id="KW-0418">Kinase</keyword>
<evidence type="ECO:0000256" key="1">
    <source>
        <dbReference type="ARBA" id="ARBA00022679"/>
    </source>
</evidence>
<comment type="caution">
    <text evidence="4">The sequence shown here is derived from an EMBL/GenBank/DDBJ whole genome shotgun (WGS) entry which is preliminary data.</text>
</comment>
<protein>
    <submittedName>
        <fullName evidence="4">Carbohydrate kinase family protein</fullName>
    </submittedName>
</protein>
<organism evidence="4 5">
    <name type="scientific">Candidatus Acidiferrum panamense</name>
    <dbReference type="NCBI Taxonomy" id="2741543"/>
    <lineage>
        <taxon>Bacteria</taxon>
        <taxon>Pseudomonadati</taxon>
        <taxon>Acidobacteriota</taxon>
        <taxon>Terriglobia</taxon>
        <taxon>Candidatus Acidiferrales</taxon>
        <taxon>Candidatus Acidiferrum</taxon>
    </lineage>
</organism>
<dbReference type="Proteomes" id="UP000567293">
    <property type="component" value="Unassembled WGS sequence"/>
</dbReference>
<gene>
    <name evidence="4" type="ORF">HRJ53_12080</name>
</gene>
<dbReference type="Gene3D" id="3.40.1190.20">
    <property type="match status" value="1"/>
</dbReference>
<dbReference type="PROSITE" id="PS00584">
    <property type="entry name" value="PFKB_KINASES_2"/>
    <property type="match status" value="1"/>
</dbReference>
<feature type="domain" description="Carbohydrate kinase PfkB" evidence="3">
    <location>
        <begin position="28"/>
        <end position="291"/>
    </location>
</feature>
<dbReference type="InterPro" id="IPR011611">
    <property type="entry name" value="PfkB_dom"/>
</dbReference>
<dbReference type="InterPro" id="IPR052562">
    <property type="entry name" value="Ketohexokinase-related"/>
</dbReference>
<evidence type="ECO:0000259" key="3">
    <source>
        <dbReference type="Pfam" id="PF00294"/>
    </source>
</evidence>
<name>A0A7V8SXB2_9BACT</name>
<dbReference type="PANTHER" id="PTHR42774">
    <property type="entry name" value="PHOSPHOTRANSFERASE SYSTEM TRANSPORT PROTEIN"/>
    <property type="match status" value="1"/>
</dbReference>
<keyword evidence="5" id="KW-1185">Reference proteome</keyword>
<proteinExistence type="predicted"/>
<keyword evidence="1" id="KW-0808">Transferase</keyword>
<evidence type="ECO:0000256" key="2">
    <source>
        <dbReference type="ARBA" id="ARBA00022777"/>
    </source>
</evidence>
<evidence type="ECO:0000313" key="4">
    <source>
        <dbReference type="EMBL" id="MBA0085726.1"/>
    </source>
</evidence>